<evidence type="ECO:0000313" key="2">
    <source>
        <dbReference type="EMBL" id="SHF36640.1"/>
    </source>
</evidence>
<name>A0A1M5B2J3_9CLOT</name>
<dbReference type="Pfam" id="PF01248">
    <property type="entry name" value="Ribosomal_L7Ae"/>
    <property type="match status" value="1"/>
</dbReference>
<organism evidence="2 3">
    <name type="scientific">Caloramator proteoclasticus DSM 10124</name>
    <dbReference type="NCBI Taxonomy" id="1121262"/>
    <lineage>
        <taxon>Bacteria</taxon>
        <taxon>Bacillati</taxon>
        <taxon>Bacillota</taxon>
        <taxon>Clostridia</taxon>
        <taxon>Eubacteriales</taxon>
        <taxon>Clostridiaceae</taxon>
        <taxon>Caloramator</taxon>
    </lineage>
</organism>
<dbReference type="RefSeq" id="WP_073249890.1">
    <property type="nucleotide sequence ID" value="NZ_FQVG01000061.1"/>
</dbReference>
<dbReference type="InterPro" id="IPR029064">
    <property type="entry name" value="Ribosomal_eL30-like_sf"/>
</dbReference>
<protein>
    <submittedName>
        <fullName evidence="2">Large subunit ribosomal protein L7A</fullName>
    </submittedName>
</protein>
<keyword evidence="2" id="KW-0687">Ribonucleoprotein</keyword>
<proteinExistence type="predicted"/>
<dbReference type="GO" id="GO:0005840">
    <property type="term" value="C:ribosome"/>
    <property type="evidence" value="ECO:0007669"/>
    <property type="project" value="UniProtKB-KW"/>
</dbReference>
<feature type="domain" description="Ribosomal protein eL8/eL30/eS12/Gadd45" evidence="1">
    <location>
        <begin position="9"/>
        <end position="78"/>
    </location>
</feature>
<reference evidence="3" key="1">
    <citation type="submission" date="2016-11" db="EMBL/GenBank/DDBJ databases">
        <authorList>
            <person name="Varghese N."/>
            <person name="Submissions S."/>
        </authorList>
    </citation>
    <scope>NUCLEOTIDE SEQUENCE [LARGE SCALE GENOMIC DNA]</scope>
    <source>
        <strain evidence="3">DSM 10124</strain>
    </source>
</reference>
<gene>
    <name evidence="2" type="ORF">SAMN02746091_02353</name>
</gene>
<evidence type="ECO:0000259" key="1">
    <source>
        <dbReference type="Pfam" id="PF01248"/>
    </source>
</evidence>
<sequence length="80" mass="8525">MSGKLPNKKIVGAKQTLKALKQATAKIVYVAKDADKKVTQPIIDLCNEAKVELVIVESMQELGRLCGIDVGASAACILKD</sequence>
<dbReference type="PRINTS" id="PR00884">
    <property type="entry name" value="RIBOSOMALHS6"/>
</dbReference>
<keyword evidence="2" id="KW-0689">Ribosomal protein</keyword>
<keyword evidence="3" id="KW-1185">Reference proteome</keyword>
<evidence type="ECO:0000313" key="3">
    <source>
        <dbReference type="Proteomes" id="UP000184423"/>
    </source>
</evidence>
<dbReference type="EMBL" id="FQVG01000061">
    <property type="protein sequence ID" value="SHF36640.1"/>
    <property type="molecule type" value="Genomic_DNA"/>
</dbReference>
<dbReference type="AlphaFoldDB" id="A0A1M5B2J3"/>
<dbReference type="Gene3D" id="3.30.1330.30">
    <property type="match status" value="1"/>
</dbReference>
<dbReference type="SUPFAM" id="SSF55315">
    <property type="entry name" value="L30e-like"/>
    <property type="match status" value="1"/>
</dbReference>
<dbReference type="Proteomes" id="UP000184423">
    <property type="component" value="Unassembled WGS sequence"/>
</dbReference>
<dbReference type="InterPro" id="IPR004038">
    <property type="entry name" value="Ribosomal_eL8/eL30/eS12/Gad45"/>
</dbReference>
<accession>A0A1M5B2J3</accession>